<dbReference type="SUPFAM" id="SSF53474">
    <property type="entry name" value="alpha/beta-Hydrolases"/>
    <property type="match status" value="1"/>
</dbReference>
<dbReference type="EMBL" id="CP032101">
    <property type="protein sequence ID" value="AXX87515.1"/>
    <property type="molecule type" value="Genomic_DNA"/>
</dbReference>
<proteinExistence type="predicted"/>
<dbReference type="KEGG" id="amar:AMRN_1787"/>
<evidence type="ECO:0000313" key="3">
    <source>
        <dbReference type="Proteomes" id="UP000224740"/>
    </source>
</evidence>
<evidence type="ECO:0000313" key="2">
    <source>
        <dbReference type="EMBL" id="PHO16176.1"/>
    </source>
</evidence>
<dbReference type="Proteomes" id="UP000224740">
    <property type="component" value="Unassembled WGS sequence"/>
</dbReference>
<dbReference type="PANTHER" id="PTHR35602:SF3">
    <property type="entry name" value="ESTERASE YQIA"/>
    <property type="match status" value="1"/>
</dbReference>
<dbReference type="InterPro" id="IPR008886">
    <property type="entry name" value="UPF0227/Esterase_YqiA"/>
</dbReference>
<dbReference type="Pfam" id="PF05728">
    <property type="entry name" value="UPF0227"/>
    <property type="match status" value="1"/>
</dbReference>
<evidence type="ECO:0000313" key="1">
    <source>
        <dbReference type="EMBL" id="AXX87515.1"/>
    </source>
</evidence>
<evidence type="ECO:0000313" key="4">
    <source>
        <dbReference type="Proteomes" id="UP000264693"/>
    </source>
</evidence>
<reference evidence="1 4" key="3">
    <citation type="submission" date="2018-08" db="EMBL/GenBank/DDBJ databases">
        <title>Complete genome of the Arcobacter marinus type strain JCM 15502.</title>
        <authorList>
            <person name="Miller W.G."/>
            <person name="Yee E."/>
            <person name="Huynh S."/>
            <person name="Parker C.T."/>
        </authorList>
    </citation>
    <scope>NUCLEOTIDE SEQUENCE [LARGE SCALE GENOMIC DNA]</scope>
    <source>
        <strain evidence="1 4">JCM 15502</strain>
    </source>
</reference>
<dbReference type="AlphaFoldDB" id="A0A347TLN7"/>
<organism evidence="1 4">
    <name type="scientific">Malaciobacter marinus</name>
    <dbReference type="NCBI Taxonomy" id="505249"/>
    <lineage>
        <taxon>Bacteria</taxon>
        <taxon>Pseudomonadati</taxon>
        <taxon>Campylobacterota</taxon>
        <taxon>Epsilonproteobacteria</taxon>
        <taxon>Campylobacterales</taxon>
        <taxon>Arcobacteraceae</taxon>
        <taxon>Malaciobacter</taxon>
    </lineage>
</organism>
<dbReference type="RefSeq" id="WP_099310320.1">
    <property type="nucleotide sequence ID" value="NZ_CP032101.1"/>
</dbReference>
<sequence length="184" mass="20952">MIIYIHGFGSSGHGGKATLFKEFFKNDIITPSLSYVPTLAIDTLEQLIKAFQLKGETINLIGSSLGGYYSIYLANKYNLKAVLINPAIFPYKILGKIGMAKNYFDETSFEVTLIHMQQLKQIEVKSIENEKNFLTLLQTGDEILDYKQAIKKLPNSYLEVYEGGNHSFCNIENYFFKIDSFFNK</sequence>
<accession>A0A347TLN7</accession>
<dbReference type="EMBL" id="NXAO01000013">
    <property type="protein sequence ID" value="PHO16176.1"/>
    <property type="molecule type" value="Genomic_DNA"/>
</dbReference>
<reference evidence="3" key="1">
    <citation type="submission" date="2017-09" db="EMBL/GenBank/DDBJ databases">
        <title>Arcobacter canalis sp. nov., a new species isolated from a water canal contaminated with urban sewage.</title>
        <authorList>
            <person name="Perez-Cataluna A."/>
            <person name="Salas-Masso N."/>
            <person name="Figueras M.J."/>
        </authorList>
    </citation>
    <scope>NUCLEOTIDE SEQUENCE [LARGE SCALE GENOMIC DNA]</scope>
    <source>
        <strain evidence="3">CECT 7727</strain>
    </source>
</reference>
<keyword evidence="3" id="KW-1185">Reference proteome</keyword>
<dbReference type="Proteomes" id="UP000264693">
    <property type="component" value="Chromosome"/>
</dbReference>
<protein>
    <submittedName>
        <fullName evidence="1 2">Esterase</fullName>
    </submittedName>
</protein>
<name>A0A347TLN7_9BACT</name>
<reference evidence="2" key="2">
    <citation type="submission" date="2017-09" db="EMBL/GenBank/DDBJ databases">
        <authorList>
            <person name="Perez-Cataluna A."/>
            <person name="Figueras M.J."/>
            <person name="Salas-Masso N."/>
        </authorList>
    </citation>
    <scope>NUCLEOTIDE SEQUENCE</scope>
    <source>
        <strain evidence="2">CECT 7727</strain>
    </source>
</reference>
<gene>
    <name evidence="1" type="ORF">AMRN_1787</name>
    <name evidence="2" type="ORF">CPH92_03090</name>
</gene>
<dbReference type="PANTHER" id="PTHR35602">
    <property type="entry name" value="ESTERASE YQIA-RELATED"/>
    <property type="match status" value="1"/>
</dbReference>
<dbReference type="InterPro" id="IPR029058">
    <property type="entry name" value="AB_hydrolase_fold"/>
</dbReference>
<dbReference type="Gene3D" id="3.40.50.1820">
    <property type="entry name" value="alpha/beta hydrolase"/>
    <property type="match status" value="1"/>
</dbReference>